<sequence length="101" mass="11690">MALSYSQRECLYFYDSPSLRKRTDRRFGMQRSHASSNSMLLSLMSHLNPTVRGTLTSLMIAYEFIAFVLATYKGYTTMRVDGPVWGQRKTLNYLIFKQGTD</sequence>
<feature type="transmembrane region" description="Helical" evidence="1">
    <location>
        <begin position="51"/>
        <end position="72"/>
    </location>
</feature>
<reference evidence="2 3" key="1">
    <citation type="journal article" date="2019" name="Nat. Ecol. Evol.">
        <title>Megaphylogeny resolves global patterns of mushroom evolution.</title>
        <authorList>
            <person name="Varga T."/>
            <person name="Krizsan K."/>
            <person name="Foldi C."/>
            <person name="Dima B."/>
            <person name="Sanchez-Garcia M."/>
            <person name="Sanchez-Ramirez S."/>
            <person name="Szollosi G.J."/>
            <person name="Szarkandi J.G."/>
            <person name="Papp V."/>
            <person name="Albert L."/>
            <person name="Andreopoulos W."/>
            <person name="Angelini C."/>
            <person name="Antonin V."/>
            <person name="Barry K.W."/>
            <person name="Bougher N.L."/>
            <person name="Buchanan P."/>
            <person name="Buyck B."/>
            <person name="Bense V."/>
            <person name="Catcheside P."/>
            <person name="Chovatia M."/>
            <person name="Cooper J."/>
            <person name="Damon W."/>
            <person name="Desjardin D."/>
            <person name="Finy P."/>
            <person name="Geml J."/>
            <person name="Haridas S."/>
            <person name="Hughes K."/>
            <person name="Justo A."/>
            <person name="Karasinski D."/>
            <person name="Kautmanova I."/>
            <person name="Kiss B."/>
            <person name="Kocsube S."/>
            <person name="Kotiranta H."/>
            <person name="LaButti K.M."/>
            <person name="Lechner B.E."/>
            <person name="Liimatainen K."/>
            <person name="Lipzen A."/>
            <person name="Lukacs Z."/>
            <person name="Mihaltcheva S."/>
            <person name="Morgado L.N."/>
            <person name="Niskanen T."/>
            <person name="Noordeloos M.E."/>
            <person name="Ohm R.A."/>
            <person name="Ortiz-Santana B."/>
            <person name="Ovrebo C."/>
            <person name="Racz N."/>
            <person name="Riley R."/>
            <person name="Savchenko A."/>
            <person name="Shiryaev A."/>
            <person name="Soop K."/>
            <person name="Spirin V."/>
            <person name="Szebenyi C."/>
            <person name="Tomsovsky M."/>
            <person name="Tulloss R.E."/>
            <person name="Uehling J."/>
            <person name="Grigoriev I.V."/>
            <person name="Vagvolgyi C."/>
            <person name="Papp T."/>
            <person name="Martin F.M."/>
            <person name="Miettinen O."/>
            <person name="Hibbett D.S."/>
            <person name="Nagy L.G."/>
        </authorList>
    </citation>
    <scope>NUCLEOTIDE SEQUENCE [LARGE SCALE GENOMIC DNA]</scope>
    <source>
        <strain evidence="2 3">CBS 121175</strain>
    </source>
</reference>
<organism evidence="2 3">
    <name type="scientific">Coprinopsis marcescibilis</name>
    <name type="common">Agaric fungus</name>
    <name type="synonym">Psathyrella marcescibilis</name>
    <dbReference type="NCBI Taxonomy" id="230819"/>
    <lineage>
        <taxon>Eukaryota</taxon>
        <taxon>Fungi</taxon>
        <taxon>Dikarya</taxon>
        <taxon>Basidiomycota</taxon>
        <taxon>Agaricomycotina</taxon>
        <taxon>Agaricomycetes</taxon>
        <taxon>Agaricomycetidae</taxon>
        <taxon>Agaricales</taxon>
        <taxon>Agaricineae</taxon>
        <taxon>Psathyrellaceae</taxon>
        <taxon>Coprinopsis</taxon>
    </lineage>
</organism>
<dbReference type="AlphaFoldDB" id="A0A5C3KLZ9"/>
<keyword evidence="1" id="KW-1133">Transmembrane helix</keyword>
<keyword evidence="3" id="KW-1185">Reference proteome</keyword>
<proteinExistence type="predicted"/>
<evidence type="ECO:0000256" key="1">
    <source>
        <dbReference type="SAM" id="Phobius"/>
    </source>
</evidence>
<keyword evidence="1" id="KW-0472">Membrane</keyword>
<accession>A0A5C3KLZ9</accession>
<protein>
    <submittedName>
        <fullName evidence="2">Uncharacterized protein</fullName>
    </submittedName>
</protein>
<dbReference type="OrthoDB" id="3267855at2759"/>
<dbReference type="Proteomes" id="UP000307440">
    <property type="component" value="Unassembled WGS sequence"/>
</dbReference>
<dbReference type="EMBL" id="ML210269">
    <property type="protein sequence ID" value="TFK21399.1"/>
    <property type="molecule type" value="Genomic_DNA"/>
</dbReference>
<name>A0A5C3KLZ9_COPMA</name>
<evidence type="ECO:0000313" key="3">
    <source>
        <dbReference type="Proteomes" id="UP000307440"/>
    </source>
</evidence>
<keyword evidence="1" id="KW-0812">Transmembrane</keyword>
<evidence type="ECO:0000313" key="2">
    <source>
        <dbReference type="EMBL" id="TFK21399.1"/>
    </source>
</evidence>
<gene>
    <name evidence="2" type="ORF">FA15DRAFT_81187</name>
</gene>